<evidence type="ECO:0000313" key="5">
    <source>
        <dbReference type="Proteomes" id="UP000177798"/>
    </source>
</evidence>
<keyword evidence="1" id="KW-0560">Oxidoreductase</keyword>
<dbReference type="Proteomes" id="UP000177798">
    <property type="component" value="Chromosome 3"/>
</dbReference>
<evidence type="ECO:0000256" key="1">
    <source>
        <dbReference type="ARBA" id="ARBA00023002"/>
    </source>
</evidence>
<dbReference type="VEuPathDB" id="FungiDB:sscle_03g031400"/>
<sequence>MSTAIPDGSIVLITGLNGYIASHIADQLLKAGYRVRGTVRDASKVKNLIDQWEKLYGKNRVEVAVVPDMSAKGAFDEVVKGVSGIVHVATSNMVFTPDPNKQIPDALVWVDTLLKSAASEPSVKRFVVTSSSLATTMPKPNKEFYVDENTWNTEAIEAAHAPPPYEPSRVWAVLGASKTEVEQAVWKFVKEEKPGFVANAVLPDTCMGLILDPTQDASTGGWVRNLYRGDNSEMLNLPPQYFVDVQDVGRLHVSALVGDDVKNERLLASAEPFNNNTLLRTFRKIRPDAKIMDDFHDDNVNDLSKVANQRAAELLRRDFKLPGFTSLEESLTNNIQGL</sequence>
<dbReference type="RefSeq" id="XP_001585790.1">
    <property type="nucleotide sequence ID" value="XM_001585740.1"/>
</dbReference>
<dbReference type="AlphaFoldDB" id="A0A1D9Q092"/>
<organism evidence="4 5">
    <name type="scientific">Sclerotinia sclerotiorum (strain ATCC 18683 / 1980 / Ss-1)</name>
    <name type="common">White mold</name>
    <name type="synonym">Whetzelinia sclerotiorum</name>
    <dbReference type="NCBI Taxonomy" id="665079"/>
    <lineage>
        <taxon>Eukaryota</taxon>
        <taxon>Fungi</taxon>
        <taxon>Dikarya</taxon>
        <taxon>Ascomycota</taxon>
        <taxon>Pezizomycotina</taxon>
        <taxon>Leotiomycetes</taxon>
        <taxon>Helotiales</taxon>
        <taxon>Sclerotiniaceae</taxon>
        <taxon>Sclerotinia</taxon>
    </lineage>
</organism>
<dbReference type="InterPro" id="IPR001509">
    <property type="entry name" value="Epimerase_deHydtase"/>
</dbReference>
<evidence type="ECO:0000313" key="4">
    <source>
        <dbReference type="EMBL" id="APA08370.1"/>
    </source>
</evidence>
<dbReference type="FunFam" id="3.40.50.720:FF:000426">
    <property type="entry name" value="Aldehyde reductase 2"/>
    <property type="match status" value="1"/>
</dbReference>
<dbReference type="Pfam" id="PF01370">
    <property type="entry name" value="Epimerase"/>
    <property type="match status" value="1"/>
</dbReference>
<feature type="domain" description="NAD-dependent epimerase/dehydratase" evidence="3">
    <location>
        <begin position="11"/>
        <end position="255"/>
    </location>
</feature>
<dbReference type="SUPFAM" id="SSF51735">
    <property type="entry name" value="NAD(P)-binding Rossmann-fold domains"/>
    <property type="match status" value="1"/>
</dbReference>
<dbReference type="InterPro" id="IPR050425">
    <property type="entry name" value="NAD(P)_dehydrat-like"/>
</dbReference>
<dbReference type="KEGG" id="ssl:SS1G_13307"/>
<protein>
    <recommendedName>
        <fullName evidence="3">NAD-dependent epimerase/dehydratase domain-containing protein</fullName>
    </recommendedName>
</protein>
<evidence type="ECO:0000256" key="2">
    <source>
        <dbReference type="ARBA" id="ARBA00023445"/>
    </source>
</evidence>
<proteinExistence type="inferred from homology"/>
<evidence type="ECO:0000259" key="3">
    <source>
        <dbReference type="Pfam" id="PF01370"/>
    </source>
</evidence>
<dbReference type="InterPro" id="IPR036291">
    <property type="entry name" value="NAD(P)-bd_dom_sf"/>
</dbReference>
<comment type="similarity">
    <text evidence="2">Belongs to the NAD(P)-dependent epimerase/dehydratase family. Dihydroflavonol-4-reductase subfamily.</text>
</comment>
<dbReference type="PANTHER" id="PTHR10366:SF562">
    <property type="entry name" value="ALDEHYDE REDUCTASE II (AFU_ORTHOLOGUE AFUA_1G11360)"/>
    <property type="match status" value="1"/>
</dbReference>
<dbReference type="Gene3D" id="3.40.50.720">
    <property type="entry name" value="NAD(P)-binding Rossmann-like Domain"/>
    <property type="match status" value="1"/>
</dbReference>
<gene>
    <name evidence="4" type="ORF">sscle_03g031400</name>
</gene>
<reference evidence="5" key="1">
    <citation type="journal article" date="2017" name="Genome Biol. Evol.">
        <title>The complete genome sequence of the phytopathogenic fungus Sclerotinia sclerotiorum reveals insights into the genome architecture of broad host range pathogens.</title>
        <authorList>
            <person name="Derbyshire M."/>
            <person name="Denton-Giles M."/>
            <person name="Hegedus D."/>
            <person name="Seifbarghy S."/>
            <person name="Rollins J."/>
            <person name="van Kan J."/>
            <person name="Seidl M.F."/>
            <person name="Faino L."/>
            <person name="Mbengue M."/>
            <person name="Navaud O."/>
            <person name="Raffaele S."/>
            <person name="Hammond-Kosack K."/>
            <person name="Heard S."/>
            <person name="Oliver R."/>
        </authorList>
    </citation>
    <scope>NUCLEOTIDE SEQUENCE [LARGE SCALE GENOMIC DNA]</scope>
    <source>
        <strain evidence="5">ATCC 18683 / 1980 / Ss-1</strain>
    </source>
</reference>
<name>A0A1D9Q092_SCLS1</name>
<dbReference type="PANTHER" id="PTHR10366">
    <property type="entry name" value="NAD DEPENDENT EPIMERASE/DEHYDRATASE"/>
    <property type="match status" value="1"/>
</dbReference>
<dbReference type="OrthoDB" id="2735536at2759"/>
<dbReference type="EMBL" id="CP017816">
    <property type="protein sequence ID" value="APA08370.1"/>
    <property type="molecule type" value="Genomic_DNA"/>
</dbReference>
<dbReference type="OMA" id="PYEPERC"/>
<accession>A0A1D9Q092</accession>
<dbReference type="GO" id="GO:0016491">
    <property type="term" value="F:oxidoreductase activity"/>
    <property type="evidence" value="ECO:0007669"/>
    <property type="project" value="UniProtKB-KW"/>
</dbReference>